<gene>
    <name evidence="2" type="ORF">GPECTOR_6g618</name>
</gene>
<feature type="compositionally biased region" description="Basic residues" evidence="1">
    <location>
        <begin position="1"/>
        <end position="11"/>
    </location>
</feature>
<proteinExistence type="predicted"/>
<sequence length="170" mass="18813">MADTKRSRKSLTVKDDEDWADEPSDEEESMGSDYEPEEDDTSKRSKKANKENKEPAKKTPKSASKSDPGAITDRLRKSLARSIQAQMVYKKSLKHGSSRINVEIPNLSLSNVEHILGSALYAKASKGPKQVAVTTSGADLQTLFHCSLYKFVYSKESEILKATGLCIMVK</sequence>
<evidence type="ECO:0000256" key="1">
    <source>
        <dbReference type="SAM" id="MobiDB-lite"/>
    </source>
</evidence>
<dbReference type="AlphaFoldDB" id="A0A150GV43"/>
<comment type="caution">
    <text evidence="2">The sequence shown here is derived from an EMBL/GenBank/DDBJ whole genome shotgun (WGS) entry which is preliminary data.</text>
</comment>
<organism evidence="2 3">
    <name type="scientific">Gonium pectorale</name>
    <name type="common">Green alga</name>
    <dbReference type="NCBI Taxonomy" id="33097"/>
    <lineage>
        <taxon>Eukaryota</taxon>
        <taxon>Viridiplantae</taxon>
        <taxon>Chlorophyta</taxon>
        <taxon>core chlorophytes</taxon>
        <taxon>Chlorophyceae</taxon>
        <taxon>CS clade</taxon>
        <taxon>Chlamydomonadales</taxon>
        <taxon>Volvocaceae</taxon>
        <taxon>Gonium</taxon>
    </lineage>
</organism>
<protein>
    <submittedName>
        <fullName evidence="2">Uncharacterized protein</fullName>
    </submittedName>
</protein>
<feature type="region of interest" description="Disordered" evidence="1">
    <location>
        <begin position="1"/>
        <end position="77"/>
    </location>
</feature>
<evidence type="ECO:0000313" key="2">
    <source>
        <dbReference type="EMBL" id="KXZ53701.1"/>
    </source>
</evidence>
<feature type="compositionally biased region" description="Basic and acidic residues" evidence="1">
    <location>
        <begin position="48"/>
        <end position="57"/>
    </location>
</feature>
<evidence type="ECO:0000313" key="3">
    <source>
        <dbReference type="Proteomes" id="UP000075714"/>
    </source>
</evidence>
<reference evidence="3" key="1">
    <citation type="journal article" date="2016" name="Nat. Commun.">
        <title>The Gonium pectorale genome demonstrates co-option of cell cycle regulation during the evolution of multicellularity.</title>
        <authorList>
            <person name="Hanschen E.R."/>
            <person name="Marriage T.N."/>
            <person name="Ferris P.J."/>
            <person name="Hamaji T."/>
            <person name="Toyoda A."/>
            <person name="Fujiyama A."/>
            <person name="Neme R."/>
            <person name="Noguchi H."/>
            <person name="Minakuchi Y."/>
            <person name="Suzuki M."/>
            <person name="Kawai-Toyooka H."/>
            <person name="Smith D.R."/>
            <person name="Sparks H."/>
            <person name="Anderson J."/>
            <person name="Bakaric R."/>
            <person name="Luria V."/>
            <person name="Karger A."/>
            <person name="Kirschner M.W."/>
            <person name="Durand P.M."/>
            <person name="Michod R.E."/>
            <person name="Nozaki H."/>
            <person name="Olson B.J."/>
        </authorList>
    </citation>
    <scope>NUCLEOTIDE SEQUENCE [LARGE SCALE GENOMIC DNA]</scope>
    <source>
        <strain evidence="3">NIES-2863</strain>
    </source>
</reference>
<name>A0A150GV43_GONPE</name>
<dbReference type="EMBL" id="LSYV01000007">
    <property type="protein sequence ID" value="KXZ53701.1"/>
    <property type="molecule type" value="Genomic_DNA"/>
</dbReference>
<accession>A0A150GV43</accession>
<keyword evidence="3" id="KW-1185">Reference proteome</keyword>
<dbReference type="Proteomes" id="UP000075714">
    <property type="component" value="Unassembled WGS sequence"/>
</dbReference>
<dbReference type="OrthoDB" id="531902at2759"/>
<feature type="compositionally biased region" description="Acidic residues" evidence="1">
    <location>
        <begin position="15"/>
        <end position="40"/>
    </location>
</feature>